<feature type="chain" id="PRO_5002873958" evidence="2">
    <location>
        <begin position="22"/>
        <end position="197"/>
    </location>
</feature>
<dbReference type="RefSeq" id="WP_015931006.1">
    <property type="nucleotide sequence ID" value="NC_011894.1"/>
</dbReference>
<name>B8ICX6_METNO</name>
<protein>
    <submittedName>
        <fullName evidence="3">Uncharacterized protein</fullName>
    </submittedName>
</protein>
<dbReference type="AlphaFoldDB" id="B8ICX6"/>
<dbReference type="HOGENOM" id="CLU_1183932_0_0_5"/>
<organism evidence="3 4">
    <name type="scientific">Methylobacterium nodulans (strain LMG 21967 / CNCM I-2342 / ORS 2060)</name>
    <dbReference type="NCBI Taxonomy" id="460265"/>
    <lineage>
        <taxon>Bacteria</taxon>
        <taxon>Pseudomonadati</taxon>
        <taxon>Pseudomonadota</taxon>
        <taxon>Alphaproteobacteria</taxon>
        <taxon>Hyphomicrobiales</taxon>
        <taxon>Methylobacteriaceae</taxon>
        <taxon>Methylobacterium</taxon>
    </lineage>
</organism>
<dbReference type="KEGG" id="mno:Mnod_4500"/>
<evidence type="ECO:0000256" key="1">
    <source>
        <dbReference type="SAM" id="MobiDB-lite"/>
    </source>
</evidence>
<feature type="signal peptide" evidence="2">
    <location>
        <begin position="1"/>
        <end position="21"/>
    </location>
</feature>
<proteinExistence type="predicted"/>
<dbReference type="eggNOG" id="ENOG502ZYC4">
    <property type="taxonomic scope" value="Bacteria"/>
</dbReference>
<keyword evidence="2" id="KW-0732">Signal</keyword>
<evidence type="ECO:0000256" key="2">
    <source>
        <dbReference type="SAM" id="SignalP"/>
    </source>
</evidence>
<keyword evidence="4" id="KW-1185">Reference proteome</keyword>
<dbReference type="Proteomes" id="UP000008207">
    <property type="component" value="Chromosome"/>
</dbReference>
<dbReference type="EMBL" id="CP001349">
    <property type="protein sequence ID" value="ACL59368.1"/>
    <property type="molecule type" value="Genomic_DNA"/>
</dbReference>
<sequence length="197" mass="20307">MRLRLGLAALLVGVGAAWAQAAWAQAAWAQAPAPIACGGQAAQYAGGKGFALWVTRRGTLRRENPLRPLTPDELQVLQVVIRGKAATAYGPDLDTLRRGAAPASLEAQSGAAIRWGESIDGLPATLRILEDDGAGVLAALQFRSCGDAPKVAVAKAPKAEAPKRAAAPKPKANSKADQADSPPRLPNGFTLPQGAIP</sequence>
<dbReference type="STRING" id="460265.Mnod_4500"/>
<accession>B8ICX6</accession>
<feature type="compositionally biased region" description="Low complexity" evidence="1">
    <location>
        <begin position="164"/>
        <end position="176"/>
    </location>
</feature>
<evidence type="ECO:0000313" key="4">
    <source>
        <dbReference type="Proteomes" id="UP000008207"/>
    </source>
</evidence>
<feature type="region of interest" description="Disordered" evidence="1">
    <location>
        <begin position="151"/>
        <end position="197"/>
    </location>
</feature>
<reference evidence="3 4" key="1">
    <citation type="submission" date="2009-01" db="EMBL/GenBank/DDBJ databases">
        <title>Complete sequence of chromosome of Methylobacterium nodulans ORS 2060.</title>
        <authorList>
            <consortium name="US DOE Joint Genome Institute"/>
            <person name="Lucas S."/>
            <person name="Copeland A."/>
            <person name="Lapidus A."/>
            <person name="Glavina del Rio T."/>
            <person name="Dalin E."/>
            <person name="Tice H."/>
            <person name="Bruce D."/>
            <person name="Goodwin L."/>
            <person name="Pitluck S."/>
            <person name="Sims D."/>
            <person name="Brettin T."/>
            <person name="Detter J.C."/>
            <person name="Han C."/>
            <person name="Larimer F."/>
            <person name="Land M."/>
            <person name="Hauser L."/>
            <person name="Kyrpides N."/>
            <person name="Ivanova N."/>
            <person name="Marx C.J."/>
            <person name="Richardson P."/>
        </authorList>
    </citation>
    <scope>NUCLEOTIDE SEQUENCE [LARGE SCALE GENOMIC DNA]</scope>
    <source>
        <strain evidence="4">LMG 21967 / CNCM I-2342 / ORS 2060</strain>
    </source>
</reference>
<gene>
    <name evidence="3" type="ordered locus">Mnod_4500</name>
</gene>
<evidence type="ECO:0000313" key="3">
    <source>
        <dbReference type="EMBL" id="ACL59368.1"/>
    </source>
</evidence>